<dbReference type="AlphaFoldDB" id="A0A915ISD9"/>
<dbReference type="Proteomes" id="UP000887565">
    <property type="component" value="Unplaced"/>
</dbReference>
<evidence type="ECO:0000313" key="2">
    <source>
        <dbReference type="WBParaSite" id="nRc.2.0.1.t17118-RA"/>
    </source>
</evidence>
<sequence>MDIPFVSTPSKYCKAVGSTSIELKLINEHIDEEDESINVSLLAPRRIKPKPFLPLGMTKIRGMFALNPNIRKLGYSADTSNLPYHCPLSSTFVRRSTETRNCYCTSRPTNASTTCRSHRRRRFWIRGNVFYYCSGAGFCRRSRFVQGRLTVQTAKVQMGTAGHDGYDHFGVVWRGGGDSQRGFWNTKKGLYVCKC</sequence>
<proteinExistence type="predicted"/>
<name>A0A915ISD9_ROMCU</name>
<accession>A0A915ISD9</accession>
<evidence type="ECO:0000313" key="1">
    <source>
        <dbReference type="Proteomes" id="UP000887565"/>
    </source>
</evidence>
<dbReference type="WBParaSite" id="nRc.2.0.1.t17118-RA">
    <property type="protein sequence ID" value="nRc.2.0.1.t17118-RA"/>
    <property type="gene ID" value="nRc.2.0.1.g17118"/>
</dbReference>
<protein>
    <submittedName>
        <fullName evidence="2">Uncharacterized protein</fullName>
    </submittedName>
</protein>
<reference evidence="2" key="1">
    <citation type="submission" date="2022-11" db="UniProtKB">
        <authorList>
            <consortium name="WormBaseParasite"/>
        </authorList>
    </citation>
    <scope>IDENTIFICATION</scope>
</reference>
<organism evidence="1 2">
    <name type="scientific">Romanomermis culicivorax</name>
    <name type="common">Nematode worm</name>
    <dbReference type="NCBI Taxonomy" id="13658"/>
    <lineage>
        <taxon>Eukaryota</taxon>
        <taxon>Metazoa</taxon>
        <taxon>Ecdysozoa</taxon>
        <taxon>Nematoda</taxon>
        <taxon>Enoplea</taxon>
        <taxon>Dorylaimia</taxon>
        <taxon>Mermithida</taxon>
        <taxon>Mermithoidea</taxon>
        <taxon>Mermithidae</taxon>
        <taxon>Romanomermis</taxon>
    </lineage>
</organism>
<keyword evidence="1" id="KW-1185">Reference proteome</keyword>